<evidence type="ECO:0000313" key="2">
    <source>
        <dbReference type="EMBL" id="KAK6633092.1"/>
    </source>
</evidence>
<accession>A0AAN8P5N5</accession>
<feature type="compositionally biased region" description="Basic and acidic residues" evidence="1">
    <location>
        <begin position="1"/>
        <end position="15"/>
    </location>
</feature>
<dbReference type="AlphaFoldDB" id="A0AAN8P5N5"/>
<dbReference type="Proteomes" id="UP001372834">
    <property type="component" value="Unassembled WGS sequence"/>
</dbReference>
<comment type="caution">
    <text evidence="2">The sequence shown here is derived from an EMBL/GenBank/DDBJ whole genome shotgun (WGS) entry which is preliminary data.</text>
</comment>
<feature type="compositionally biased region" description="Basic residues" evidence="1">
    <location>
        <begin position="57"/>
        <end position="68"/>
    </location>
</feature>
<dbReference type="EMBL" id="JAWJWE010000006">
    <property type="protein sequence ID" value="KAK6633092.1"/>
    <property type="molecule type" value="Genomic_DNA"/>
</dbReference>
<feature type="region of interest" description="Disordered" evidence="1">
    <location>
        <begin position="46"/>
        <end position="77"/>
    </location>
</feature>
<gene>
    <name evidence="2" type="ORF">RUM43_012835</name>
</gene>
<reference evidence="2 3" key="1">
    <citation type="submission" date="2023-10" db="EMBL/GenBank/DDBJ databases">
        <title>Genomes of two closely related lineages of the louse Polyplax serrata with different host specificities.</title>
        <authorList>
            <person name="Martinu J."/>
            <person name="Tarabai H."/>
            <person name="Stefka J."/>
            <person name="Hypsa V."/>
        </authorList>
    </citation>
    <scope>NUCLEOTIDE SEQUENCE [LARGE SCALE GENOMIC DNA]</scope>
    <source>
        <strain evidence="2">HR10_N</strain>
    </source>
</reference>
<proteinExistence type="predicted"/>
<feature type="region of interest" description="Disordered" evidence="1">
    <location>
        <begin position="1"/>
        <end position="23"/>
    </location>
</feature>
<sequence length="94" mass="11106">MDRAWQRRKRNESSKKRQRKGTKRIWVEEKNGRVGGNRFSRKIDSKERGKRNINIGRKMKQRAKKGRKGFGFGGNLGSTKASEKNCVWLREKRT</sequence>
<protein>
    <submittedName>
        <fullName evidence="2">Uncharacterized protein</fullName>
    </submittedName>
</protein>
<evidence type="ECO:0000256" key="1">
    <source>
        <dbReference type="SAM" id="MobiDB-lite"/>
    </source>
</evidence>
<evidence type="ECO:0000313" key="3">
    <source>
        <dbReference type="Proteomes" id="UP001372834"/>
    </source>
</evidence>
<name>A0AAN8P5N5_POLSC</name>
<organism evidence="2 3">
    <name type="scientific">Polyplax serrata</name>
    <name type="common">Common mouse louse</name>
    <dbReference type="NCBI Taxonomy" id="468196"/>
    <lineage>
        <taxon>Eukaryota</taxon>
        <taxon>Metazoa</taxon>
        <taxon>Ecdysozoa</taxon>
        <taxon>Arthropoda</taxon>
        <taxon>Hexapoda</taxon>
        <taxon>Insecta</taxon>
        <taxon>Pterygota</taxon>
        <taxon>Neoptera</taxon>
        <taxon>Paraneoptera</taxon>
        <taxon>Psocodea</taxon>
        <taxon>Troctomorpha</taxon>
        <taxon>Phthiraptera</taxon>
        <taxon>Anoplura</taxon>
        <taxon>Polyplacidae</taxon>
        <taxon>Polyplax</taxon>
    </lineage>
</organism>